<comment type="caution">
    <text evidence="6">The sequence shown here is derived from an EMBL/GenBank/DDBJ whole genome shotgun (WGS) entry which is preliminary data.</text>
</comment>
<name>A0A9P9JAI9_9HYPO</name>
<evidence type="ECO:0000313" key="6">
    <source>
        <dbReference type="EMBL" id="KAH7152500.1"/>
    </source>
</evidence>
<keyword evidence="7" id="KW-1185">Reference proteome</keyword>
<evidence type="ECO:0000313" key="7">
    <source>
        <dbReference type="Proteomes" id="UP000717696"/>
    </source>
</evidence>
<dbReference type="PANTHER" id="PTHR12901">
    <property type="entry name" value="SPERM PROTEIN HOMOLOG"/>
    <property type="match status" value="1"/>
</dbReference>
<sequence>MAARCPTWGGPLRVTRCGVDVGRAEGERREGEDTGGSSESFKGPSQRRGAAHAPSADPNGPPYPPPPRASLAASRIASFITTHRTSNRSRPFFTLPGSSPSTQSLTATRTLPYSSAPLYDLIADVDSYVEFVPYCSRSRVTRWSEPDAAGRRFPTLADLRVGWGGFDEVFTSRLRCVPGVSVEAVSGSTQPGSGGQDASAVFRSLVTRWSVKELANVPSPSTEVYLAIDFQFTNPLYAAVSAAVSDKVAALMIEAFEKQARQKLGPQRKLL</sequence>
<protein>
    <submittedName>
        <fullName evidence="6">Dehydrase and lipid transport-domain-containing protein</fullName>
    </submittedName>
</protein>
<feature type="compositionally biased region" description="Pro residues" evidence="4">
    <location>
        <begin position="59"/>
        <end position="68"/>
    </location>
</feature>
<gene>
    <name evidence="6" type="ORF">B0J13DRAFT_658961</name>
</gene>
<comment type="function">
    <text evidence="3">Required for the function of coenzyme Q in the respiratory chain. May serve as a chaperone or may be involved in the transport of Q6 from its site of synthesis to the catalytic sites of the respiratory complexes.</text>
</comment>
<dbReference type="GO" id="GO:0045333">
    <property type="term" value="P:cellular respiration"/>
    <property type="evidence" value="ECO:0007669"/>
    <property type="project" value="InterPro"/>
</dbReference>
<comment type="similarity">
    <text evidence="1">Belongs to the COQ10 family.</text>
</comment>
<feature type="region of interest" description="Disordered" evidence="4">
    <location>
        <begin position="1"/>
        <end position="70"/>
    </location>
</feature>
<proteinExistence type="inferred from homology"/>
<dbReference type="InterPro" id="IPR005031">
    <property type="entry name" value="COQ10_START"/>
</dbReference>
<dbReference type="Pfam" id="PF03364">
    <property type="entry name" value="Polyketide_cyc"/>
    <property type="match status" value="1"/>
</dbReference>
<accession>A0A9P9JAI9</accession>
<evidence type="ECO:0000259" key="5">
    <source>
        <dbReference type="Pfam" id="PF03364"/>
    </source>
</evidence>
<feature type="compositionally biased region" description="Basic and acidic residues" evidence="4">
    <location>
        <begin position="22"/>
        <end position="32"/>
    </location>
</feature>
<dbReference type="SUPFAM" id="SSF55961">
    <property type="entry name" value="Bet v1-like"/>
    <property type="match status" value="1"/>
</dbReference>
<evidence type="ECO:0000256" key="1">
    <source>
        <dbReference type="ARBA" id="ARBA00006885"/>
    </source>
</evidence>
<dbReference type="GO" id="GO:0048039">
    <property type="term" value="F:ubiquinone binding"/>
    <property type="evidence" value="ECO:0007669"/>
    <property type="project" value="InterPro"/>
</dbReference>
<dbReference type="CDD" id="cd07813">
    <property type="entry name" value="COQ10p_like"/>
    <property type="match status" value="1"/>
</dbReference>
<dbReference type="PANTHER" id="PTHR12901:SF10">
    <property type="entry name" value="COENZYME Q-BINDING PROTEIN COQ10, MITOCHONDRIAL"/>
    <property type="match status" value="1"/>
</dbReference>
<reference evidence="6" key="1">
    <citation type="journal article" date="2021" name="Nat. Commun.">
        <title>Genetic determinants of endophytism in the Arabidopsis root mycobiome.</title>
        <authorList>
            <person name="Mesny F."/>
            <person name="Miyauchi S."/>
            <person name="Thiergart T."/>
            <person name="Pickel B."/>
            <person name="Atanasova L."/>
            <person name="Karlsson M."/>
            <person name="Huettel B."/>
            <person name="Barry K.W."/>
            <person name="Haridas S."/>
            <person name="Chen C."/>
            <person name="Bauer D."/>
            <person name="Andreopoulos W."/>
            <person name="Pangilinan J."/>
            <person name="LaButti K."/>
            <person name="Riley R."/>
            <person name="Lipzen A."/>
            <person name="Clum A."/>
            <person name="Drula E."/>
            <person name="Henrissat B."/>
            <person name="Kohler A."/>
            <person name="Grigoriev I.V."/>
            <person name="Martin F.M."/>
            <person name="Hacquard S."/>
        </authorList>
    </citation>
    <scope>NUCLEOTIDE SEQUENCE</scope>
    <source>
        <strain evidence="6">MPI-CAGE-AT-0021</strain>
    </source>
</reference>
<evidence type="ECO:0000256" key="4">
    <source>
        <dbReference type="SAM" id="MobiDB-lite"/>
    </source>
</evidence>
<dbReference type="EMBL" id="JAGMUU010000005">
    <property type="protein sequence ID" value="KAH7152500.1"/>
    <property type="molecule type" value="Genomic_DNA"/>
</dbReference>
<dbReference type="InterPro" id="IPR023393">
    <property type="entry name" value="START-like_dom_sf"/>
</dbReference>
<dbReference type="InterPro" id="IPR044996">
    <property type="entry name" value="COQ10-like"/>
</dbReference>
<evidence type="ECO:0000256" key="3">
    <source>
        <dbReference type="ARBA" id="ARBA00024947"/>
    </source>
</evidence>
<organism evidence="6 7">
    <name type="scientific">Dactylonectria estremocensis</name>
    <dbReference type="NCBI Taxonomy" id="1079267"/>
    <lineage>
        <taxon>Eukaryota</taxon>
        <taxon>Fungi</taxon>
        <taxon>Dikarya</taxon>
        <taxon>Ascomycota</taxon>
        <taxon>Pezizomycotina</taxon>
        <taxon>Sordariomycetes</taxon>
        <taxon>Hypocreomycetidae</taxon>
        <taxon>Hypocreales</taxon>
        <taxon>Nectriaceae</taxon>
        <taxon>Dactylonectria</taxon>
    </lineage>
</organism>
<feature type="domain" description="Coenzyme Q-binding protein COQ10 START" evidence="5">
    <location>
        <begin position="112"/>
        <end position="257"/>
    </location>
</feature>
<dbReference type="OrthoDB" id="292693at2759"/>
<evidence type="ECO:0000256" key="2">
    <source>
        <dbReference type="ARBA" id="ARBA00011814"/>
    </source>
</evidence>
<dbReference type="Gene3D" id="3.30.530.20">
    <property type="match status" value="1"/>
</dbReference>
<dbReference type="Proteomes" id="UP000717696">
    <property type="component" value="Unassembled WGS sequence"/>
</dbReference>
<dbReference type="GO" id="GO:0005739">
    <property type="term" value="C:mitochondrion"/>
    <property type="evidence" value="ECO:0007669"/>
    <property type="project" value="TreeGrafter"/>
</dbReference>
<dbReference type="AlphaFoldDB" id="A0A9P9JAI9"/>
<comment type="subunit">
    <text evidence="2">Interacts with coenzyme Q.</text>
</comment>